<dbReference type="RefSeq" id="WP_052677820.1">
    <property type="nucleotide sequence ID" value="NZ_CP031425.1"/>
</dbReference>
<dbReference type="AlphaFoldDB" id="A0A0F0KBP2"/>
<dbReference type="PATRIC" id="fig|104336.4.peg.2744"/>
<keyword evidence="2" id="KW-1185">Reference proteome</keyword>
<name>A0A0F0KBP2_9MICO</name>
<dbReference type="KEGG" id="mfol:DXT68_08725"/>
<protein>
    <submittedName>
        <fullName evidence="1">Uncharacterized protein</fullName>
    </submittedName>
</protein>
<reference evidence="1 2" key="1">
    <citation type="submission" date="2015-02" db="EMBL/GenBank/DDBJ databases">
        <title>Draft genome sequences of ten Microbacterium spp. with emphasis on heavy metal contaminated environments.</title>
        <authorList>
            <person name="Corretto E."/>
        </authorList>
    </citation>
    <scope>NUCLEOTIDE SEQUENCE [LARGE SCALE GENOMIC DNA]</scope>
    <source>
        <strain evidence="1 2">DSM 12966</strain>
    </source>
</reference>
<comment type="caution">
    <text evidence="1">The sequence shown here is derived from an EMBL/GenBank/DDBJ whole genome shotgun (WGS) entry which is preliminary data.</text>
</comment>
<gene>
    <name evidence="1" type="ORF">RN50_02698</name>
</gene>
<dbReference type="Proteomes" id="UP000033572">
    <property type="component" value="Unassembled WGS sequence"/>
</dbReference>
<organism evidence="1 2">
    <name type="scientific">Microbacterium foliorum</name>
    <dbReference type="NCBI Taxonomy" id="104336"/>
    <lineage>
        <taxon>Bacteria</taxon>
        <taxon>Bacillati</taxon>
        <taxon>Actinomycetota</taxon>
        <taxon>Actinomycetes</taxon>
        <taxon>Micrococcales</taxon>
        <taxon>Microbacteriaceae</taxon>
        <taxon>Microbacterium</taxon>
    </lineage>
</organism>
<sequence>MTTLLDDFLSGDRSRVIHALWQTIGSRDPGELDPLVAALPRIRRQTTALDLGGMIYSNNAHLEHAFTKIEQYRDGKCWCAAYPGILTNDPRKEEAAGHIVIRSTSEPGWSMTYDCECTVCGQEFDVEQGDHHFTWWNWVPRGRKRRRGEV</sequence>
<accession>A0A0F0KBP2</accession>
<dbReference type="EMBL" id="JYIU01000046">
    <property type="protein sequence ID" value="KJL17605.1"/>
    <property type="molecule type" value="Genomic_DNA"/>
</dbReference>
<evidence type="ECO:0000313" key="2">
    <source>
        <dbReference type="Proteomes" id="UP000033572"/>
    </source>
</evidence>
<evidence type="ECO:0000313" key="1">
    <source>
        <dbReference type="EMBL" id="KJL17605.1"/>
    </source>
</evidence>
<dbReference type="GeneID" id="94444475"/>
<proteinExistence type="predicted"/>